<gene>
    <name evidence="4" type="ORF">E4099_31020</name>
</gene>
<name>A0A4Z0FU45_9ACTN</name>
<organism evidence="4 5">
    <name type="scientific">Streptomyces palmae</name>
    <dbReference type="NCBI Taxonomy" id="1701085"/>
    <lineage>
        <taxon>Bacteria</taxon>
        <taxon>Bacillati</taxon>
        <taxon>Actinomycetota</taxon>
        <taxon>Actinomycetes</taxon>
        <taxon>Kitasatosporales</taxon>
        <taxon>Streptomycetaceae</taxon>
        <taxon>Streptomyces</taxon>
    </lineage>
</organism>
<dbReference type="OrthoDB" id="4338073at2"/>
<keyword evidence="5" id="KW-1185">Reference proteome</keyword>
<reference evidence="4 5" key="1">
    <citation type="submission" date="2019-03" db="EMBL/GenBank/DDBJ databases">
        <authorList>
            <person name="Gonzalez-Pimentel J.L."/>
        </authorList>
    </citation>
    <scope>NUCLEOTIDE SEQUENCE [LARGE SCALE GENOMIC DNA]</scope>
    <source>
        <strain evidence="4 5">JCM 31289</strain>
    </source>
</reference>
<accession>A0A4Z0FU45</accession>
<proteinExistence type="predicted"/>
<evidence type="ECO:0000256" key="1">
    <source>
        <dbReference type="SAM" id="MobiDB-lite"/>
    </source>
</evidence>
<dbReference type="InterPro" id="IPR025241">
    <property type="entry name" value="DUF4190"/>
</dbReference>
<feature type="region of interest" description="Disordered" evidence="1">
    <location>
        <begin position="157"/>
        <end position="184"/>
    </location>
</feature>
<keyword evidence="2" id="KW-0812">Transmembrane</keyword>
<evidence type="ECO:0000313" key="4">
    <source>
        <dbReference type="EMBL" id="TGA85261.1"/>
    </source>
</evidence>
<comment type="caution">
    <text evidence="4">The sequence shown here is derived from an EMBL/GenBank/DDBJ whole genome shotgun (WGS) entry which is preliminary data.</text>
</comment>
<feature type="transmembrane region" description="Helical" evidence="2">
    <location>
        <begin position="129"/>
        <end position="151"/>
    </location>
</feature>
<dbReference type="AlphaFoldDB" id="A0A4Z0FU45"/>
<keyword evidence="2" id="KW-1133">Transmembrane helix</keyword>
<dbReference type="Pfam" id="PF13828">
    <property type="entry name" value="DUF4190"/>
    <property type="match status" value="1"/>
</dbReference>
<feature type="transmembrane region" description="Helical" evidence="2">
    <location>
        <begin position="81"/>
        <end position="109"/>
    </location>
</feature>
<evidence type="ECO:0000259" key="3">
    <source>
        <dbReference type="Pfam" id="PF13828"/>
    </source>
</evidence>
<evidence type="ECO:0000256" key="2">
    <source>
        <dbReference type="SAM" id="Phobius"/>
    </source>
</evidence>
<dbReference type="EMBL" id="SRID01000569">
    <property type="protein sequence ID" value="TGA85261.1"/>
    <property type="molecule type" value="Genomic_DNA"/>
</dbReference>
<dbReference type="Proteomes" id="UP000297948">
    <property type="component" value="Unassembled WGS sequence"/>
</dbReference>
<keyword evidence="2" id="KW-0472">Membrane</keyword>
<sequence length="184" mass="18118">MPPPPIAPTGPGTPSAYYGALPGPAPYAQPGYGYPYGQPGYPTLGAYPGQPGAYAVPGAYPGQPYGWQGPGHLPSNGQGTAALVLGIVGAALFFTLVGGVVCGVLAIIFGLLGRGRANRGEATNGGQALAGVILGALAVVASLITLLAIVADARDDEDDDQARGAERPAVVLVVPGGEGSAASR</sequence>
<evidence type="ECO:0000313" key="5">
    <source>
        <dbReference type="Proteomes" id="UP000297948"/>
    </source>
</evidence>
<feature type="domain" description="DUF4190" evidence="3">
    <location>
        <begin position="80"/>
        <end position="144"/>
    </location>
</feature>
<protein>
    <recommendedName>
        <fullName evidence="3">DUF4190 domain-containing protein</fullName>
    </recommendedName>
</protein>